<dbReference type="HOGENOM" id="CLU_3178427_0_0_2"/>
<accession>A0A0A7GFP6</accession>
<evidence type="ECO:0000313" key="2">
    <source>
        <dbReference type="Proteomes" id="UP000030624"/>
    </source>
</evidence>
<dbReference type="AlphaFoldDB" id="A0A0A7GFP6"/>
<evidence type="ECO:0000313" key="1">
    <source>
        <dbReference type="EMBL" id="AIY90890.1"/>
    </source>
</evidence>
<dbReference type="Proteomes" id="UP000030624">
    <property type="component" value="Chromosome"/>
</dbReference>
<organism evidence="1 2">
    <name type="scientific">Geoglobus acetivorans</name>
    <dbReference type="NCBI Taxonomy" id="565033"/>
    <lineage>
        <taxon>Archaea</taxon>
        <taxon>Methanobacteriati</taxon>
        <taxon>Methanobacteriota</taxon>
        <taxon>Archaeoglobi</taxon>
        <taxon>Archaeoglobales</taxon>
        <taxon>Archaeoglobaceae</taxon>
        <taxon>Geoglobus</taxon>
    </lineage>
</organism>
<protein>
    <submittedName>
        <fullName evidence="1">Uncharacterized protein</fullName>
    </submittedName>
</protein>
<gene>
    <name evidence="1" type="ORF">GACE_1863</name>
</gene>
<sequence>MIAKNISICRFTRDFAFTKFNSKFPKMEERSAELGMFGIEGVQKAC</sequence>
<reference evidence="1 2" key="1">
    <citation type="journal article" date="2015" name="Appl. Environ. Microbiol.">
        <title>The Geoglobus acetivorans genome: Fe(III) reduction, acetate utilization, autotrophic growth, and degradation of aromatic compounds in a hyperthermophilic archaeon.</title>
        <authorList>
            <person name="Mardanov A.V."/>
            <person name="Slododkina G.B."/>
            <person name="Slobodkin A.I."/>
            <person name="Beletsky A.V."/>
            <person name="Gavrilov S.N."/>
            <person name="Kublanov I.V."/>
            <person name="Bonch-Osmolovskaya E.A."/>
            <person name="Skryabin K.G."/>
            <person name="Ravin N.V."/>
        </authorList>
    </citation>
    <scope>NUCLEOTIDE SEQUENCE [LARGE SCALE GENOMIC DNA]</scope>
    <source>
        <strain evidence="1 2">SBH6</strain>
    </source>
</reference>
<dbReference type="KEGG" id="gac:GACE_1863"/>
<dbReference type="EMBL" id="CP009552">
    <property type="protein sequence ID" value="AIY90890.1"/>
    <property type="molecule type" value="Genomic_DNA"/>
</dbReference>
<dbReference type="STRING" id="565033.GACE_1863"/>
<name>A0A0A7GFP6_GEOAI</name>
<proteinExistence type="predicted"/>